<dbReference type="InterPro" id="IPR005495">
    <property type="entry name" value="LptG/LptF_permease"/>
</dbReference>
<feature type="transmembrane region" description="Helical" evidence="6">
    <location>
        <begin position="116"/>
        <end position="139"/>
    </location>
</feature>
<dbReference type="PANTHER" id="PTHR33529">
    <property type="entry name" value="SLR0882 PROTEIN-RELATED"/>
    <property type="match status" value="1"/>
</dbReference>
<feature type="transmembrane region" description="Helical" evidence="6">
    <location>
        <begin position="352"/>
        <end position="373"/>
    </location>
</feature>
<keyword evidence="3 6" id="KW-0812">Transmembrane</keyword>
<gene>
    <name evidence="7" type="ORF">SSA02_04770</name>
</gene>
<dbReference type="InterPro" id="IPR030922">
    <property type="entry name" value="LptF"/>
</dbReference>
<dbReference type="PANTHER" id="PTHR33529:SF6">
    <property type="entry name" value="YJGP_YJGQ FAMILY PERMEASE"/>
    <property type="match status" value="1"/>
</dbReference>
<evidence type="ECO:0000256" key="3">
    <source>
        <dbReference type="ARBA" id="ARBA00022692"/>
    </source>
</evidence>
<feature type="transmembrane region" description="Helical" evidence="6">
    <location>
        <begin position="72"/>
        <end position="95"/>
    </location>
</feature>
<evidence type="ECO:0000313" key="8">
    <source>
        <dbReference type="Proteomes" id="UP000321405"/>
    </source>
</evidence>
<feature type="transmembrane region" description="Helical" evidence="6">
    <location>
        <begin position="24"/>
        <end position="47"/>
    </location>
</feature>
<feature type="transmembrane region" description="Helical" evidence="6">
    <location>
        <begin position="294"/>
        <end position="314"/>
    </location>
</feature>
<reference evidence="7 8" key="1">
    <citation type="submission" date="2019-07" db="EMBL/GenBank/DDBJ databases">
        <title>Whole genome shotgun sequence of Swaminathania salitolerans NBRC 104436.</title>
        <authorList>
            <person name="Hosoyama A."/>
            <person name="Uohara A."/>
            <person name="Ohji S."/>
            <person name="Ichikawa N."/>
        </authorList>
    </citation>
    <scope>NUCLEOTIDE SEQUENCE [LARGE SCALE GENOMIC DNA]</scope>
    <source>
        <strain evidence="7 8">NBRC 104436</strain>
    </source>
</reference>
<proteinExistence type="predicted"/>
<keyword evidence="2" id="KW-1003">Cell membrane</keyword>
<comment type="caution">
    <text evidence="7">The sequence shown here is derived from an EMBL/GenBank/DDBJ whole genome shotgun (WGS) entry which is preliminary data.</text>
</comment>
<dbReference type="GO" id="GO:0055085">
    <property type="term" value="P:transmembrane transport"/>
    <property type="evidence" value="ECO:0007669"/>
    <property type="project" value="InterPro"/>
</dbReference>
<evidence type="ECO:0000313" key="7">
    <source>
        <dbReference type="EMBL" id="GEL01314.1"/>
    </source>
</evidence>
<dbReference type="Proteomes" id="UP000321405">
    <property type="component" value="Unassembled WGS sequence"/>
</dbReference>
<dbReference type="OrthoDB" id="8477889at2"/>
<evidence type="ECO:0000256" key="6">
    <source>
        <dbReference type="SAM" id="Phobius"/>
    </source>
</evidence>
<keyword evidence="5 6" id="KW-0472">Membrane</keyword>
<dbReference type="AlphaFoldDB" id="A0A511BNT9"/>
<keyword evidence="4 6" id="KW-1133">Transmembrane helix</keyword>
<feature type="transmembrane region" description="Helical" evidence="6">
    <location>
        <begin position="326"/>
        <end position="346"/>
    </location>
</feature>
<accession>A0A511BNT9</accession>
<evidence type="ECO:0000256" key="2">
    <source>
        <dbReference type="ARBA" id="ARBA00022475"/>
    </source>
</evidence>
<evidence type="ECO:0000256" key="5">
    <source>
        <dbReference type="ARBA" id="ARBA00023136"/>
    </source>
</evidence>
<evidence type="ECO:0000256" key="4">
    <source>
        <dbReference type="ARBA" id="ARBA00022989"/>
    </source>
</evidence>
<evidence type="ECO:0000256" key="1">
    <source>
        <dbReference type="ARBA" id="ARBA00004651"/>
    </source>
</evidence>
<sequence>MGMNMSVPASRPARRISLPLRERYILRQLLLGLLGITSGAIALIWLMQSLRFVSLVVDRGLSLRVFLELTSLMVPSFLAVILPITTFLVVLFGYQRMSGDRELAVMQAAGLSPFQLARPALACAALTTLLCYLLTLWLVPVSYHAFRRYEFEIRNRMAAFLLQDGVFTQLSKDMTVYVRSRDRNGEMHGVFVEDDRQPQARATILAERGSMIVVNNQPRVVLFNGSRQEIDHHTGRLNVLSFARNTIDLTTRKQADSEIRDATEMSLHELFHPDPRYVAQRDWGKFAVEGWRRLTAPLTTMSFVMIALIAVLSGAFSRHGNIKRPLAAILAIVGLMAMSLMLQNLAGRNLRLVPLLWVVAVAPALVGAIWLFGREILARKRKSNDGA</sequence>
<dbReference type="GO" id="GO:0043190">
    <property type="term" value="C:ATP-binding cassette (ABC) transporter complex"/>
    <property type="evidence" value="ECO:0007669"/>
    <property type="project" value="InterPro"/>
</dbReference>
<dbReference type="EMBL" id="BJVC01000001">
    <property type="protein sequence ID" value="GEL01314.1"/>
    <property type="molecule type" value="Genomic_DNA"/>
</dbReference>
<dbReference type="Pfam" id="PF03739">
    <property type="entry name" value="LptF_LptG"/>
    <property type="match status" value="1"/>
</dbReference>
<comment type="subcellular location">
    <subcellularLocation>
        <location evidence="1">Cell membrane</location>
        <topology evidence="1">Multi-pass membrane protein</topology>
    </subcellularLocation>
</comment>
<keyword evidence="8" id="KW-1185">Reference proteome</keyword>
<name>A0A511BNT9_9PROT</name>
<dbReference type="NCBIfam" id="TIGR04407">
    <property type="entry name" value="LptF_YjgP"/>
    <property type="match status" value="1"/>
</dbReference>
<dbReference type="GO" id="GO:0015920">
    <property type="term" value="P:lipopolysaccharide transport"/>
    <property type="evidence" value="ECO:0007669"/>
    <property type="project" value="TreeGrafter"/>
</dbReference>
<protein>
    <submittedName>
        <fullName evidence="7">Uncharacterized protein</fullName>
    </submittedName>
</protein>
<organism evidence="7 8">
    <name type="scientific">Swaminathania salitolerans</name>
    <dbReference type="NCBI Taxonomy" id="182838"/>
    <lineage>
        <taxon>Bacteria</taxon>
        <taxon>Pseudomonadati</taxon>
        <taxon>Pseudomonadota</taxon>
        <taxon>Alphaproteobacteria</taxon>
        <taxon>Acetobacterales</taxon>
        <taxon>Acetobacteraceae</taxon>
        <taxon>Swaminathania</taxon>
    </lineage>
</organism>